<feature type="transmembrane region" description="Helical" evidence="1">
    <location>
        <begin position="160"/>
        <end position="179"/>
    </location>
</feature>
<feature type="transmembrane region" description="Helical" evidence="1">
    <location>
        <begin position="82"/>
        <end position="107"/>
    </location>
</feature>
<feature type="transmembrane region" description="Helical" evidence="1">
    <location>
        <begin position="51"/>
        <end position="70"/>
    </location>
</feature>
<keyword evidence="5" id="KW-1185">Reference proteome</keyword>
<dbReference type="Pfam" id="PF14329">
    <property type="entry name" value="DUF4386"/>
    <property type="match status" value="1"/>
</dbReference>
<dbReference type="Proteomes" id="UP000315983">
    <property type="component" value="Unassembled WGS sequence"/>
</dbReference>
<keyword evidence="1" id="KW-0812">Transmembrane</keyword>
<gene>
    <name evidence="3" type="ORF">FB564_1816</name>
    <name evidence="2" type="ORF">Sar04_42720</name>
</gene>
<dbReference type="EMBL" id="BOQM01000044">
    <property type="protein sequence ID" value="GIM87536.1"/>
    <property type="molecule type" value="Genomic_DNA"/>
</dbReference>
<dbReference type="GeneID" id="93771097"/>
<protein>
    <submittedName>
        <fullName evidence="3">Uncharacterized protein DUF4386</fullName>
    </submittedName>
</protein>
<dbReference type="RefSeq" id="WP_012184588.1">
    <property type="nucleotide sequence ID" value="NZ_BOQM01000044.1"/>
</dbReference>
<sequence>MSDRSAARLAGALFLLVIAAVLASSAAAGSGAGGIAQRLDDIAAHPSGLRLSIVLLAVAGIATLGLAAMLHAITRRQDPSLAAFALACRAVESGLYAVQILGAMLLLSLSRQQTDNARELGAATVDIAAWSTNVGACFFAVGSAVFAYLLLRSRAIPRPLAILGLLASLLLAVSVPLQSAAGAVTTEGAGILLWLPMFAFELTTGGWLLIKGLRSTDPVLSPLAGAKENDGVRTA</sequence>
<dbReference type="OMA" id="LPMFAFE"/>
<proteinExistence type="predicted"/>
<reference evidence="3 4" key="1">
    <citation type="submission" date="2019-06" db="EMBL/GenBank/DDBJ databases">
        <title>Sequencing the genomes of 1000 actinobacteria strains.</title>
        <authorList>
            <person name="Klenk H.-P."/>
        </authorList>
    </citation>
    <scope>NUCLEOTIDE SEQUENCE [LARGE SCALE GENOMIC DNA]</scope>
    <source>
        <strain evidence="3 4">DSM 44819</strain>
    </source>
</reference>
<feature type="transmembrane region" description="Helical" evidence="1">
    <location>
        <begin position="127"/>
        <end position="151"/>
    </location>
</feature>
<organism evidence="3 4">
    <name type="scientific">Salinispora arenicola</name>
    <dbReference type="NCBI Taxonomy" id="168697"/>
    <lineage>
        <taxon>Bacteria</taxon>
        <taxon>Bacillati</taxon>
        <taxon>Actinomycetota</taxon>
        <taxon>Actinomycetes</taxon>
        <taxon>Micromonosporales</taxon>
        <taxon>Micromonosporaceae</taxon>
        <taxon>Salinispora</taxon>
    </lineage>
</organism>
<evidence type="ECO:0000313" key="3">
    <source>
        <dbReference type="EMBL" id="TQL36706.1"/>
    </source>
</evidence>
<evidence type="ECO:0000313" key="5">
    <source>
        <dbReference type="Proteomes" id="UP000677457"/>
    </source>
</evidence>
<evidence type="ECO:0000256" key="1">
    <source>
        <dbReference type="SAM" id="Phobius"/>
    </source>
</evidence>
<dbReference type="Proteomes" id="UP000677457">
    <property type="component" value="Unassembled WGS sequence"/>
</dbReference>
<name>A0A542XLI6_SALAC</name>
<dbReference type="InterPro" id="IPR025495">
    <property type="entry name" value="DUF4386"/>
</dbReference>
<dbReference type="AlphaFoldDB" id="A0A542XLI6"/>
<evidence type="ECO:0000313" key="4">
    <source>
        <dbReference type="Proteomes" id="UP000315983"/>
    </source>
</evidence>
<comment type="caution">
    <text evidence="3">The sequence shown here is derived from an EMBL/GenBank/DDBJ whole genome shotgun (WGS) entry which is preliminary data.</text>
</comment>
<reference evidence="2 5" key="2">
    <citation type="submission" date="2021-03" db="EMBL/GenBank/DDBJ databases">
        <title>Whole genome shotgun sequence of Salinispora arenicola NBRC 105043.</title>
        <authorList>
            <person name="Komaki H."/>
            <person name="Tamura T."/>
        </authorList>
    </citation>
    <scope>NUCLEOTIDE SEQUENCE [LARGE SCALE GENOMIC DNA]</scope>
    <source>
        <strain evidence="2 5">NBRC 105043</strain>
    </source>
</reference>
<keyword evidence="1" id="KW-0472">Membrane</keyword>
<keyword evidence="1" id="KW-1133">Transmembrane helix</keyword>
<accession>A0A542XLI6</accession>
<evidence type="ECO:0000313" key="2">
    <source>
        <dbReference type="EMBL" id="GIM87536.1"/>
    </source>
</evidence>
<feature type="transmembrane region" description="Helical" evidence="1">
    <location>
        <begin position="191"/>
        <end position="210"/>
    </location>
</feature>
<dbReference type="EMBL" id="VFOL01000001">
    <property type="protein sequence ID" value="TQL36706.1"/>
    <property type="molecule type" value="Genomic_DNA"/>
</dbReference>